<dbReference type="InterPro" id="IPR011639">
    <property type="entry name" value="MethylTrfase_TaqI-like_dom"/>
</dbReference>
<accession>A0AAW4NPD2</accession>
<reference evidence="2" key="1">
    <citation type="submission" date="2021-07" db="EMBL/GenBank/DDBJ databases">
        <title>Genomic diversity and antimicrobial resistance of Prevotella spp. isolated from chronic lung disease airways.</title>
        <authorList>
            <person name="Webb K.A."/>
            <person name="Olagoke O.S."/>
            <person name="Baird T."/>
            <person name="Neill J."/>
            <person name="Pham A."/>
            <person name="Wells T.J."/>
            <person name="Ramsay K.A."/>
            <person name="Bell S.C."/>
            <person name="Sarovich D.S."/>
            <person name="Price E.P."/>
        </authorList>
    </citation>
    <scope>NUCLEOTIDE SEQUENCE</scope>
    <source>
        <strain evidence="2">SCHI0047.S.3</strain>
    </source>
</reference>
<evidence type="ECO:0000313" key="3">
    <source>
        <dbReference type="Proteomes" id="UP001196873"/>
    </source>
</evidence>
<dbReference type="GO" id="GO:0009007">
    <property type="term" value="F:site-specific DNA-methyltransferase (adenine-specific) activity"/>
    <property type="evidence" value="ECO:0007669"/>
    <property type="project" value="UniProtKB-EC"/>
</dbReference>
<keyword evidence="2" id="KW-0489">Methyltransferase</keyword>
<comment type="caution">
    <text evidence="2">The sequence shown here is derived from an EMBL/GenBank/DDBJ whole genome shotgun (WGS) entry which is preliminary data.</text>
</comment>
<dbReference type="GO" id="GO:0003676">
    <property type="term" value="F:nucleic acid binding"/>
    <property type="evidence" value="ECO:0007669"/>
    <property type="project" value="InterPro"/>
</dbReference>
<protein>
    <submittedName>
        <fullName evidence="2">Eco57I restriction-modification methylase domain-containing protein</fullName>
    </submittedName>
</protein>
<proteinExistence type="predicted"/>
<name>A0AAW4NPD2_9BACT</name>
<keyword evidence="2" id="KW-0808">Transferase</keyword>
<dbReference type="GO" id="GO:0006304">
    <property type="term" value="P:DNA modification"/>
    <property type="evidence" value="ECO:0007669"/>
    <property type="project" value="InterPro"/>
</dbReference>
<dbReference type="PROSITE" id="PS00092">
    <property type="entry name" value="N6_MTASE"/>
    <property type="match status" value="1"/>
</dbReference>
<sequence length="680" mass="78219">MSEPIDILENRVLKETPGLLEVLLKDHTTQQNIFWATDSYAELGDGFRWHDSITVAAITGEHGDVIMPRVMKTRDEQQRRVKQMAEVFTPAWLVNKMNNAADEVWFGRQNVFNVPTEEGWRPTEAPVMMPTGKSWHDYVLATRLEITCGEAPFLTSRYDMISGVSIAIKTRMGMLDRKLRIVNEHCTGDEWTRWALLALGSVYGFEWQGDNLLLARESLLASFSESYEQQFGHKADRATLMLAAEIIAWNVWQMDGLKGVVPASCRETRIMETDFFGETKVTSVSPCPGCEHDDITLHNGMRCCLRRWLPSETMIPNHFDYNYTEIITKKYKTYHKNKYLMKFDFVIGNPPYQEEKEDNGRQPPVYDKFMDSTYQIARKVVLISPARFLFNAGQTTKEWNRKMLNDSRLKVLSYEQDSSKIFPNTDIKGGVVITYHSQDDKFEPIGVFTPIPELNSILHKVKGEQSKSLSEIIYAPTKFNLEHLYEHHAEFKPLIKSEGKDKLLRTNIFNRLSIFHKEKGKENDIAILGLVDGKRSWRYVDRYYLDDYNNQIGAWKILVPESNGSGAIGEVLSTPLIGKPLIGYTQTFLGIGAFDNESEAQAAYKYIISKFARTMLGVLKITQHNPISTWKYVPLQDFTNHSDIDWTKSVHEIDLQLYDKYGLSADERNFIETHVKAMDE</sequence>
<dbReference type="EMBL" id="JAHXRF010000012">
    <property type="protein sequence ID" value="MBW4866124.1"/>
    <property type="molecule type" value="Genomic_DNA"/>
</dbReference>
<dbReference type="AlphaFoldDB" id="A0AAW4NPD2"/>
<dbReference type="Proteomes" id="UP001196873">
    <property type="component" value="Unassembled WGS sequence"/>
</dbReference>
<evidence type="ECO:0000259" key="1">
    <source>
        <dbReference type="Pfam" id="PF07669"/>
    </source>
</evidence>
<feature type="domain" description="Type II methyltransferase M.TaqI-like" evidence="1">
    <location>
        <begin position="324"/>
        <end position="422"/>
    </location>
</feature>
<dbReference type="GO" id="GO:0032259">
    <property type="term" value="P:methylation"/>
    <property type="evidence" value="ECO:0007669"/>
    <property type="project" value="UniProtKB-KW"/>
</dbReference>
<evidence type="ECO:0000313" key="2">
    <source>
        <dbReference type="EMBL" id="MBW4866124.1"/>
    </source>
</evidence>
<dbReference type="InterPro" id="IPR002052">
    <property type="entry name" value="DNA_methylase_N6_adenine_CS"/>
</dbReference>
<organism evidence="2 3">
    <name type="scientific">Segatella salivae</name>
    <dbReference type="NCBI Taxonomy" id="228604"/>
    <lineage>
        <taxon>Bacteria</taxon>
        <taxon>Pseudomonadati</taxon>
        <taxon>Bacteroidota</taxon>
        <taxon>Bacteroidia</taxon>
        <taxon>Bacteroidales</taxon>
        <taxon>Prevotellaceae</taxon>
        <taxon>Segatella</taxon>
    </lineage>
</organism>
<gene>
    <name evidence="2" type="ORF">KZY68_08915</name>
</gene>
<dbReference type="RefSeq" id="WP_219428763.1">
    <property type="nucleotide sequence ID" value="NZ_JAHXRF010000012.1"/>
</dbReference>
<dbReference type="Pfam" id="PF07669">
    <property type="entry name" value="Eco57I"/>
    <property type="match status" value="1"/>
</dbReference>